<evidence type="ECO:0000256" key="1">
    <source>
        <dbReference type="SAM" id="MobiDB-lite"/>
    </source>
</evidence>
<sequence>MRAELHRFFRAARGAGVRVSPAESIDAMRAVADLGFTDRELLRDALLLTLAKSQDEKQALADCFDLFFSHAGLPSAQDNDNQALEADEAASPDAAAEPAAAAGAPGNAGAGGAGAMSQGLGELSAMLLSQDRNALAAALANAASAASLPEIRYFTQRGLYSKRILDALGVERLRDDLSRLTTSHPADAERLASALDGLRDNVRDRVSQALLLYGREEAENLRHEILRNAPLARLDRRQVEEMQLLIRAIARRLRERYSKPRKRQRRGHLDVRKTLRRNAAWGGVPFLTAWKRRHRDRPQIVALCDVSGSVAQVSDFFLLLIHSLHEVVDEVRSFAFSGHLIEVSDILERQEPAAAMAEIMSQVGFGSSDYGRSLQDFEKGWLSIVTPKTTVIILGDARTNKLEPRADIVRRIGERAKRLVWLNPEGRMAWGWGDSEMPRYAPFCNLVRQCASAKQLERAVSDIVGAYQ</sequence>
<dbReference type="Pfam" id="PF05762">
    <property type="entry name" value="VWA_CoxE"/>
    <property type="match status" value="1"/>
</dbReference>
<reference evidence="2 3" key="1">
    <citation type="submission" date="2018-06" db="EMBL/GenBank/DDBJ databases">
        <title>Genomic Encyclopedia of Archaeal and Bacterial Type Strains, Phase II (KMG-II): from individual species to whole genera.</title>
        <authorList>
            <person name="Goeker M."/>
        </authorList>
    </citation>
    <scope>NUCLEOTIDE SEQUENCE [LARGE SCALE GENOMIC DNA]</scope>
    <source>
        <strain evidence="2 3">JCM 11668</strain>
    </source>
</reference>
<feature type="compositionally biased region" description="Low complexity" evidence="1">
    <location>
        <begin position="91"/>
        <end position="105"/>
    </location>
</feature>
<dbReference type="RefSeq" id="WP_110781476.1">
    <property type="nucleotide sequence ID" value="NZ_QJTI01000016.1"/>
</dbReference>
<dbReference type="PANTHER" id="PTHR39338">
    <property type="entry name" value="BLL5662 PROTEIN-RELATED"/>
    <property type="match status" value="1"/>
</dbReference>
<organism evidence="2 3">
    <name type="scientific">Rhodopseudomonas faecalis</name>
    <dbReference type="NCBI Taxonomy" id="99655"/>
    <lineage>
        <taxon>Bacteria</taxon>
        <taxon>Pseudomonadati</taxon>
        <taxon>Pseudomonadota</taxon>
        <taxon>Alphaproteobacteria</taxon>
        <taxon>Hyphomicrobiales</taxon>
        <taxon>Nitrobacteraceae</taxon>
        <taxon>Rhodopseudomonas</taxon>
    </lineage>
</organism>
<dbReference type="EMBL" id="QJTI01000016">
    <property type="protein sequence ID" value="PYF01933.1"/>
    <property type="molecule type" value="Genomic_DNA"/>
</dbReference>
<dbReference type="PANTHER" id="PTHR39338:SF5">
    <property type="entry name" value="BLR6139 PROTEIN"/>
    <property type="match status" value="1"/>
</dbReference>
<dbReference type="OrthoDB" id="9790469at2"/>
<dbReference type="InterPro" id="IPR008912">
    <property type="entry name" value="Uncharacterised_CoxE"/>
</dbReference>
<protein>
    <recommendedName>
        <fullName evidence="4">VWA domain containing CoxE-like protein</fullName>
    </recommendedName>
</protein>
<evidence type="ECO:0000313" key="2">
    <source>
        <dbReference type="EMBL" id="PYF01933.1"/>
    </source>
</evidence>
<gene>
    <name evidence="2" type="ORF">BJ122_11665</name>
</gene>
<keyword evidence="3" id="KW-1185">Reference proteome</keyword>
<proteinExistence type="predicted"/>
<dbReference type="PIRSF" id="PIRSF010256">
    <property type="entry name" value="CoxE_vWa"/>
    <property type="match status" value="1"/>
</dbReference>
<dbReference type="Proteomes" id="UP000248148">
    <property type="component" value="Unassembled WGS sequence"/>
</dbReference>
<feature type="region of interest" description="Disordered" evidence="1">
    <location>
        <begin position="83"/>
        <end position="115"/>
    </location>
</feature>
<accession>A0A318TBH1</accession>
<dbReference type="AlphaFoldDB" id="A0A318TBH1"/>
<evidence type="ECO:0000313" key="3">
    <source>
        <dbReference type="Proteomes" id="UP000248148"/>
    </source>
</evidence>
<name>A0A318TBH1_9BRAD</name>
<dbReference type="InterPro" id="IPR011195">
    <property type="entry name" value="UCP010256"/>
</dbReference>
<comment type="caution">
    <text evidence="2">The sequence shown here is derived from an EMBL/GenBank/DDBJ whole genome shotgun (WGS) entry which is preliminary data.</text>
</comment>
<evidence type="ECO:0008006" key="4">
    <source>
        <dbReference type="Google" id="ProtNLM"/>
    </source>
</evidence>